<dbReference type="EMBL" id="CP029189">
    <property type="protein sequence ID" value="QES53182.1"/>
    <property type="molecule type" value="Genomic_DNA"/>
</dbReference>
<dbReference type="OrthoDB" id="3540409at2"/>
<organism evidence="2 3">
    <name type="scientific">Streptomyces venezuelae</name>
    <dbReference type="NCBI Taxonomy" id="54571"/>
    <lineage>
        <taxon>Bacteria</taxon>
        <taxon>Bacillati</taxon>
        <taxon>Actinomycetota</taxon>
        <taxon>Actinomycetes</taxon>
        <taxon>Kitasatosporales</taxon>
        <taxon>Streptomycetaceae</taxon>
        <taxon>Streptomyces</taxon>
    </lineage>
</organism>
<evidence type="ECO:0000256" key="1">
    <source>
        <dbReference type="SAM" id="MobiDB-lite"/>
    </source>
</evidence>
<protein>
    <submittedName>
        <fullName evidence="2">Uncharacterized protein</fullName>
    </submittedName>
</protein>
<gene>
    <name evidence="2" type="ORF">DEJ51_02040</name>
</gene>
<sequence length="152" mass="16964">MPRRRPGALRAARGSHAGRRAPAWARELPSSDRLSPAASAEAHWTAGARIHPLGDLLHRYRAFLRSPGSRLRLTHAVCPAPSCAIDDVAAVRDELADAYRSLAPGARRALGHVLRPLDAEFRRRTVFDRDAATTDRLGNPRPWWHRRLYEDG</sequence>
<evidence type="ECO:0000313" key="2">
    <source>
        <dbReference type="EMBL" id="QES53182.1"/>
    </source>
</evidence>
<dbReference type="RefSeq" id="WP_150255724.1">
    <property type="nucleotide sequence ID" value="NZ_CP029189.1"/>
</dbReference>
<dbReference type="Proteomes" id="UP000324101">
    <property type="component" value="Chromosome"/>
</dbReference>
<reference evidence="2 3" key="1">
    <citation type="submission" date="2018-05" db="EMBL/GenBank/DDBJ databases">
        <title>Streptomyces venezuelae.</title>
        <authorList>
            <person name="Kim W."/>
            <person name="Lee N."/>
            <person name="Cho B.-K."/>
        </authorList>
    </citation>
    <scope>NUCLEOTIDE SEQUENCE [LARGE SCALE GENOMIC DNA]</scope>
    <source>
        <strain evidence="2 3">ATCC 21018</strain>
    </source>
</reference>
<feature type="region of interest" description="Disordered" evidence="1">
    <location>
        <begin position="1"/>
        <end position="32"/>
    </location>
</feature>
<name>A0A5P2DDL1_STRVZ</name>
<feature type="compositionally biased region" description="Low complexity" evidence="1">
    <location>
        <begin position="8"/>
        <end position="23"/>
    </location>
</feature>
<accession>A0A5P2DDL1</accession>
<evidence type="ECO:0000313" key="3">
    <source>
        <dbReference type="Proteomes" id="UP000324101"/>
    </source>
</evidence>
<dbReference type="AlphaFoldDB" id="A0A5P2DDL1"/>
<proteinExistence type="predicted"/>